<evidence type="ECO:0000313" key="3">
    <source>
        <dbReference type="EMBL" id="CAF4317865.1"/>
    </source>
</evidence>
<organism evidence="3 4">
    <name type="scientific">Rotaria magnacalcarata</name>
    <dbReference type="NCBI Taxonomy" id="392030"/>
    <lineage>
        <taxon>Eukaryota</taxon>
        <taxon>Metazoa</taxon>
        <taxon>Spiralia</taxon>
        <taxon>Gnathifera</taxon>
        <taxon>Rotifera</taxon>
        <taxon>Eurotatoria</taxon>
        <taxon>Bdelloidea</taxon>
        <taxon>Philodinida</taxon>
        <taxon>Philodinidae</taxon>
        <taxon>Rotaria</taxon>
    </lineage>
</organism>
<protein>
    <submittedName>
        <fullName evidence="3">Uncharacterized protein</fullName>
    </submittedName>
</protein>
<sequence>GGDMLQELYLSGNQLGAITCKNIGLVLSK</sequence>
<dbReference type="AlphaFoldDB" id="A0A8S2U2W9"/>
<dbReference type="EMBL" id="CAJOBH010016297">
    <property type="protein sequence ID" value="CAF4192650.1"/>
    <property type="molecule type" value="Genomic_DNA"/>
</dbReference>
<dbReference type="EMBL" id="CAJOBI010035792">
    <property type="protein sequence ID" value="CAF4298481.1"/>
    <property type="molecule type" value="Genomic_DNA"/>
</dbReference>
<dbReference type="Proteomes" id="UP000676336">
    <property type="component" value="Unassembled WGS sequence"/>
</dbReference>
<evidence type="ECO:0000313" key="1">
    <source>
        <dbReference type="EMBL" id="CAF4192650.1"/>
    </source>
</evidence>
<feature type="non-terminal residue" evidence="3">
    <location>
        <position position="1"/>
    </location>
</feature>
<proteinExistence type="predicted"/>
<evidence type="ECO:0000313" key="2">
    <source>
        <dbReference type="EMBL" id="CAF4298481.1"/>
    </source>
</evidence>
<reference evidence="3" key="1">
    <citation type="submission" date="2021-02" db="EMBL/GenBank/DDBJ databases">
        <authorList>
            <person name="Nowell W R."/>
        </authorList>
    </citation>
    <scope>NUCLEOTIDE SEQUENCE</scope>
</reference>
<dbReference type="Proteomes" id="UP000681967">
    <property type="component" value="Unassembled WGS sequence"/>
</dbReference>
<evidence type="ECO:0000313" key="4">
    <source>
        <dbReference type="Proteomes" id="UP000681720"/>
    </source>
</evidence>
<accession>A0A8S2U2W9</accession>
<dbReference type="EMBL" id="CAJOBJ010039372">
    <property type="protein sequence ID" value="CAF4317865.1"/>
    <property type="molecule type" value="Genomic_DNA"/>
</dbReference>
<gene>
    <name evidence="1" type="ORF">BYL167_LOCUS23306</name>
    <name evidence="3" type="ORF">GIL414_LOCUS26576</name>
    <name evidence="2" type="ORF">SMN809_LOCUS25990</name>
</gene>
<comment type="caution">
    <text evidence="3">The sequence shown here is derived from an EMBL/GenBank/DDBJ whole genome shotgun (WGS) entry which is preliminary data.</text>
</comment>
<dbReference type="Proteomes" id="UP000681720">
    <property type="component" value="Unassembled WGS sequence"/>
</dbReference>
<name>A0A8S2U2W9_9BILA</name>